<accession>A0AA36IAD8</accession>
<proteinExistence type="predicted"/>
<keyword evidence="1" id="KW-0812">Transmembrane</keyword>
<feature type="transmembrane region" description="Helical" evidence="1">
    <location>
        <begin position="275"/>
        <end position="297"/>
    </location>
</feature>
<feature type="transmembrane region" description="Helical" evidence="1">
    <location>
        <begin position="456"/>
        <end position="486"/>
    </location>
</feature>
<feature type="transmembrane region" description="Helical" evidence="1">
    <location>
        <begin position="231"/>
        <end position="255"/>
    </location>
</feature>
<comment type="caution">
    <text evidence="2">The sequence shown here is derived from an EMBL/GenBank/DDBJ whole genome shotgun (WGS) entry which is preliminary data.</text>
</comment>
<keyword evidence="1" id="KW-0472">Membrane</keyword>
<gene>
    <name evidence="2" type="ORF">EVOR1521_LOCUS11020</name>
</gene>
<evidence type="ECO:0000256" key="1">
    <source>
        <dbReference type="SAM" id="Phobius"/>
    </source>
</evidence>
<organism evidence="2 3">
    <name type="scientific">Effrenium voratum</name>
    <dbReference type="NCBI Taxonomy" id="2562239"/>
    <lineage>
        <taxon>Eukaryota</taxon>
        <taxon>Sar</taxon>
        <taxon>Alveolata</taxon>
        <taxon>Dinophyceae</taxon>
        <taxon>Suessiales</taxon>
        <taxon>Symbiodiniaceae</taxon>
        <taxon>Effrenium</taxon>
    </lineage>
</organism>
<dbReference type="EMBL" id="CAUJNA010001080">
    <property type="protein sequence ID" value="CAJ1384088.1"/>
    <property type="molecule type" value="Genomic_DNA"/>
</dbReference>
<feature type="transmembrane region" description="Helical" evidence="1">
    <location>
        <begin position="103"/>
        <end position="129"/>
    </location>
</feature>
<evidence type="ECO:0000313" key="3">
    <source>
        <dbReference type="Proteomes" id="UP001178507"/>
    </source>
</evidence>
<feature type="transmembrane region" description="Helical" evidence="1">
    <location>
        <begin position="141"/>
        <end position="163"/>
    </location>
</feature>
<keyword evidence="3" id="KW-1185">Reference proteome</keyword>
<dbReference type="Proteomes" id="UP001178507">
    <property type="component" value="Unassembled WGS sequence"/>
</dbReference>
<sequence length="551" mass="61505">MEDASPGEVIVWPADEVPKERPAEEPEEQILHIPAPVLALMVDMNVTQPRVLRCTSAGLALRWAGQALRGGVEPDLAFRCSWPTTRIGQFWSHSWHGSLWSKVLTLLLLIHGFPALCCATLAGVVVICLSRPFMERPWEKASLLAVICIACGCLVTTITLLLWRSGRKVFVDQLCIHQKNQELKLEGVLSMGGFLKASDSCLVCWDSSYTERLWCIFELAAFLKSRKTPALAVRPTCLGPALVLSSAGVWGAMLIAKIEEMMIEVDLKADPLSRFMVRLAAVLLVLFTTCSLATSMFRDYHRSVEEMEQRLGQFKLKQAICSCCSKGHINKRTGAAILCDRIVLERCITCWFGSAEAFEESVHLHVLPSLKRQLGPLALPYSWMVGASTPVLWMSLPSLLPFNTNLPVESFPSHYVRTTCFLISWWLAGLPLLLNVAMGLCYLLRAKRSTRCREVLVNLLIPCAAGLLYGLVEGFYIFLYAMANYYYPQNKMWNDASRPEIQVTDALHAAVHQSLGVGISMARWWLQYMQPPWCWQSSRCTAADTAENGGS</sequence>
<evidence type="ECO:0000313" key="2">
    <source>
        <dbReference type="EMBL" id="CAJ1384088.1"/>
    </source>
</evidence>
<name>A0AA36IAD8_9DINO</name>
<keyword evidence="1" id="KW-1133">Transmembrane helix</keyword>
<feature type="transmembrane region" description="Helical" evidence="1">
    <location>
        <begin position="422"/>
        <end position="444"/>
    </location>
</feature>
<reference evidence="2" key="1">
    <citation type="submission" date="2023-08" db="EMBL/GenBank/DDBJ databases">
        <authorList>
            <person name="Chen Y."/>
            <person name="Shah S."/>
            <person name="Dougan E. K."/>
            <person name="Thang M."/>
            <person name="Chan C."/>
        </authorList>
    </citation>
    <scope>NUCLEOTIDE SEQUENCE</scope>
</reference>
<protein>
    <submittedName>
        <fullName evidence="2">Uncharacterized protein</fullName>
    </submittedName>
</protein>
<dbReference type="AlphaFoldDB" id="A0AA36IAD8"/>